<dbReference type="AlphaFoldDB" id="A0AAW5EWT7"/>
<dbReference type="SMART" id="SM00418">
    <property type="entry name" value="HTH_ARSR"/>
    <property type="match status" value="1"/>
</dbReference>
<feature type="domain" description="HTH arsR-type" evidence="1">
    <location>
        <begin position="98"/>
        <end position="172"/>
    </location>
</feature>
<sequence length="214" mass="23084">MSIWAIIDEIAALLASAGERTIDRKVDRLLAALSETIADALPTANQDVLRDGAKSAKRALETLSNVEHHSTNFAAGQLAAVADILGFTADRAASDEAVVLASRPTYAILLRALEGAALSNTELSRRIGRSEEHVCRLLRELRSADLITTERRGRNAFNILTPVGRLLSENKQAEEIGTPTSMEPVLFSYQLTTLEVANDLGDGAELPRLKVAVK</sequence>
<dbReference type="InterPro" id="IPR036388">
    <property type="entry name" value="WH-like_DNA-bd_sf"/>
</dbReference>
<evidence type="ECO:0000313" key="3">
    <source>
        <dbReference type="Proteomes" id="UP001202887"/>
    </source>
</evidence>
<dbReference type="EMBL" id="JAIBCX010000076">
    <property type="protein sequence ID" value="MCJ8355348.1"/>
    <property type="molecule type" value="Genomic_DNA"/>
</dbReference>
<evidence type="ECO:0000259" key="1">
    <source>
        <dbReference type="SMART" id="SM00418"/>
    </source>
</evidence>
<reference evidence="2" key="2">
    <citation type="submission" date="2022-03" db="EMBL/GenBank/DDBJ databases">
        <authorList>
            <person name="Ryngajllo M."/>
            <person name="Jacek P."/>
            <person name="Kubiak K."/>
        </authorList>
    </citation>
    <scope>NUCLEOTIDE SEQUENCE</scope>
    <source>
        <strain evidence="2">SI1</strain>
    </source>
</reference>
<dbReference type="InterPro" id="IPR001845">
    <property type="entry name" value="HTH_ArsR_DNA-bd_dom"/>
</dbReference>
<dbReference type="SUPFAM" id="SSF46785">
    <property type="entry name" value="Winged helix' DNA-binding domain"/>
    <property type="match status" value="1"/>
</dbReference>
<reference evidence="2" key="1">
    <citation type="journal article" date="2021" name="Polymers (Basel)">
        <title>Highly Stretchable Bacterial Cellulose Produced by Komagataeibacter hansenii SI1.</title>
        <authorList>
            <person name="Cielecka I."/>
            <person name="Ryngajllo M."/>
            <person name="Maniukiewicz W."/>
            <person name="Bielecki S."/>
        </authorList>
    </citation>
    <scope>NUCLEOTIDE SEQUENCE</scope>
    <source>
        <strain evidence="2">SI1</strain>
    </source>
</reference>
<dbReference type="GO" id="GO:0003700">
    <property type="term" value="F:DNA-binding transcription factor activity"/>
    <property type="evidence" value="ECO:0007669"/>
    <property type="project" value="InterPro"/>
</dbReference>
<accession>A0AAW5EWT7</accession>
<dbReference type="InterPro" id="IPR036390">
    <property type="entry name" value="WH_DNA-bd_sf"/>
</dbReference>
<evidence type="ECO:0000313" key="2">
    <source>
        <dbReference type="EMBL" id="MCJ8355348.1"/>
    </source>
</evidence>
<organism evidence="2 3">
    <name type="scientific">Novacetimonas hansenii</name>
    <name type="common">Komagataeibacter hansenii</name>
    <dbReference type="NCBI Taxonomy" id="436"/>
    <lineage>
        <taxon>Bacteria</taxon>
        <taxon>Pseudomonadati</taxon>
        <taxon>Pseudomonadota</taxon>
        <taxon>Alphaproteobacteria</taxon>
        <taxon>Acetobacterales</taxon>
        <taxon>Acetobacteraceae</taxon>
        <taxon>Novacetimonas</taxon>
    </lineage>
</organism>
<dbReference type="RefSeq" id="WP_247067895.1">
    <property type="nucleotide sequence ID" value="NZ_CP094848.1"/>
</dbReference>
<dbReference type="Proteomes" id="UP001202887">
    <property type="component" value="Unassembled WGS sequence"/>
</dbReference>
<dbReference type="Gene3D" id="1.10.10.10">
    <property type="entry name" value="Winged helix-like DNA-binding domain superfamily/Winged helix DNA-binding domain"/>
    <property type="match status" value="1"/>
</dbReference>
<proteinExistence type="predicted"/>
<gene>
    <name evidence="2" type="ORF">K1W68_15365</name>
</gene>
<protein>
    <submittedName>
        <fullName evidence="2">Helix-turn-helix domain-containing protein</fullName>
    </submittedName>
</protein>
<comment type="caution">
    <text evidence="2">The sequence shown here is derived from an EMBL/GenBank/DDBJ whole genome shotgun (WGS) entry which is preliminary data.</text>
</comment>
<name>A0AAW5EWT7_NOVHA</name>